<proteinExistence type="predicted"/>
<accession>A0A938Y0R0</accession>
<dbReference type="InterPro" id="IPR001387">
    <property type="entry name" value="Cro/C1-type_HTH"/>
</dbReference>
<gene>
    <name evidence="2" type="ORF">JOD01_002827</name>
</gene>
<evidence type="ECO:0000313" key="3">
    <source>
        <dbReference type="Proteomes" id="UP000717624"/>
    </source>
</evidence>
<protein>
    <submittedName>
        <fullName evidence="2">Transcriptional regulator with XRE-family HTH domain</fullName>
    </submittedName>
</protein>
<name>A0A938Y0R0_9BACL</name>
<dbReference type="EMBL" id="JAFBEB010000010">
    <property type="protein sequence ID" value="MBM7591200.1"/>
    <property type="molecule type" value="Genomic_DNA"/>
</dbReference>
<dbReference type="SMART" id="SM00530">
    <property type="entry name" value="HTH_XRE"/>
    <property type="match status" value="1"/>
</dbReference>
<dbReference type="CDD" id="cd00093">
    <property type="entry name" value="HTH_XRE"/>
    <property type="match status" value="1"/>
</dbReference>
<comment type="caution">
    <text evidence="2">The sequence shown here is derived from an EMBL/GenBank/DDBJ whole genome shotgun (WGS) entry which is preliminary data.</text>
</comment>
<feature type="domain" description="HTH cro/C1-type" evidence="1">
    <location>
        <begin position="7"/>
        <end position="61"/>
    </location>
</feature>
<dbReference type="GO" id="GO:0003677">
    <property type="term" value="F:DNA binding"/>
    <property type="evidence" value="ECO:0007669"/>
    <property type="project" value="InterPro"/>
</dbReference>
<keyword evidence="3" id="KW-1185">Reference proteome</keyword>
<reference evidence="2" key="1">
    <citation type="submission" date="2021-01" db="EMBL/GenBank/DDBJ databases">
        <title>Genomic Encyclopedia of Type Strains, Phase IV (KMG-IV): sequencing the most valuable type-strain genomes for metagenomic binning, comparative biology and taxonomic classification.</title>
        <authorList>
            <person name="Goeker M."/>
        </authorList>
    </citation>
    <scope>NUCLEOTIDE SEQUENCE</scope>
    <source>
        <strain evidence="2">DSM 25523</strain>
    </source>
</reference>
<dbReference type="SUPFAM" id="SSF47413">
    <property type="entry name" value="lambda repressor-like DNA-binding domains"/>
    <property type="match status" value="1"/>
</dbReference>
<dbReference type="AlphaFoldDB" id="A0A938Y0R0"/>
<evidence type="ECO:0000259" key="1">
    <source>
        <dbReference type="PROSITE" id="PS50943"/>
    </source>
</evidence>
<dbReference type="InterPro" id="IPR010982">
    <property type="entry name" value="Lambda_DNA-bd_dom_sf"/>
</dbReference>
<dbReference type="Gene3D" id="1.10.260.40">
    <property type="entry name" value="lambda repressor-like DNA-binding domains"/>
    <property type="match status" value="1"/>
</dbReference>
<sequence>MAQRSWLVNARIKANLTQQEVADIAQISRAYYAQVESGSRKPSPDVAKKIAETLKFEWTYFFV</sequence>
<dbReference type="PROSITE" id="PS50943">
    <property type="entry name" value="HTH_CROC1"/>
    <property type="match status" value="1"/>
</dbReference>
<dbReference type="Pfam" id="PF01381">
    <property type="entry name" value="HTH_3"/>
    <property type="match status" value="1"/>
</dbReference>
<organism evidence="2 3">
    <name type="scientific">Brevibacillus fulvus</name>
    <dbReference type="NCBI Taxonomy" id="1125967"/>
    <lineage>
        <taxon>Bacteria</taxon>
        <taxon>Bacillati</taxon>
        <taxon>Bacillota</taxon>
        <taxon>Bacilli</taxon>
        <taxon>Bacillales</taxon>
        <taxon>Paenibacillaceae</taxon>
        <taxon>Brevibacillus</taxon>
    </lineage>
</organism>
<dbReference type="RefSeq" id="WP_007785632.1">
    <property type="nucleotide sequence ID" value="NZ_BAABIN010000012.1"/>
</dbReference>
<evidence type="ECO:0000313" key="2">
    <source>
        <dbReference type="EMBL" id="MBM7591200.1"/>
    </source>
</evidence>
<dbReference type="Proteomes" id="UP000717624">
    <property type="component" value="Unassembled WGS sequence"/>
</dbReference>